<gene>
    <name evidence="3" type="ORF">GBA65_17290</name>
</gene>
<proteinExistence type="predicted"/>
<evidence type="ECO:0000313" key="3">
    <source>
        <dbReference type="EMBL" id="QIN79984.1"/>
    </source>
</evidence>
<reference evidence="3 4" key="1">
    <citation type="submission" date="2019-10" db="EMBL/GenBank/DDBJ databases">
        <title>Rubrobacter sp nov SCSIO 52915 isolated from a deep-sea sediment in the South China Sea.</title>
        <authorList>
            <person name="Chen R.W."/>
        </authorList>
    </citation>
    <scope>NUCLEOTIDE SEQUENCE [LARGE SCALE GENOMIC DNA]</scope>
    <source>
        <strain evidence="3 4">SCSIO 52915</strain>
    </source>
</reference>
<dbReference type="Proteomes" id="UP000502706">
    <property type="component" value="Chromosome"/>
</dbReference>
<dbReference type="Pfam" id="PF01968">
    <property type="entry name" value="Hydantoinase_A"/>
    <property type="match status" value="1"/>
</dbReference>
<dbReference type="GO" id="GO:0006749">
    <property type="term" value="P:glutathione metabolic process"/>
    <property type="evidence" value="ECO:0007669"/>
    <property type="project" value="TreeGrafter"/>
</dbReference>
<dbReference type="InterPro" id="IPR002821">
    <property type="entry name" value="Hydantoinase_A"/>
</dbReference>
<feature type="domain" description="Hydantoinase/oxoprolinase N-terminal" evidence="2">
    <location>
        <begin position="4"/>
        <end position="173"/>
    </location>
</feature>
<evidence type="ECO:0000259" key="2">
    <source>
        <dbReference type="Pfam" id="PF05378"/>
    </source>
</evidence>
<keyword evidence="4" id="KW-1185">Reference proteome</keyword>
<protein>
    <recommendedName>
        <fullName evidence="5">Hydantoinase/oxoprolinase N-terminal domain-containing protein</fullName>
    </recommendedName>
</protein>
<dbReference type="KEGG" id="rmar:GBA65_17290"/>
<sequence>MYTIDIDIGGTFTDGFFTDGQEARTVKVLTTPHDITECFVNCVEEGSRAFGMGPRQLLRRTSVARLSTTVGTNMLVQHNGPKVGLLVTRGNEETLYGSGRAPILGEYVAEDMVVGVDEEVDGDGRLVREVDKQEVLEGIRRLVGAGARMIAVSLRNAWRNPHNERRAREYVRERYPVHYLRSVPMQLGTEVSHVSSDDLRTNSVAINSYIHSEMARALYRAEDRLREAGYERPLLIVHASGGNARVAKTVALHTLSSGPAVAARGAAKMASILGLDRVVTADMGGRAWTWRWSRTTSTSSTPSPG</sequence>
<dbReference type="InterPro" id="IPR045079">
    <property type="entry name" value="Oxoprolinase-like"/>
</dbReference>
<evidence type="ECO:0000259" key="1">
    <source>
        <dbReference type="Pfam" id="PF01968"/>
    </source>
</evidence>
<dbReference type="PANTHER" id="PTHR11365">
    <property type="entry name" value="5-OXOPROLINASE RELATED"/>
    <property type="match status" value="1"/>
</dbReference>
<feature type="domain" description="Hydantoinase A/oxoprolinase" evidence="1">
    <location>
        <begin position="200"/>
        <end position="285"/>
    </location>
</feature>
<dbReference type="EMBL" id="CP045121">
    <property type="protein sequence ID" value="QIN79984.1"/>
    <property type="molecule type" value="Genomic_DNA"/>
</dbReference>
<accession>A0A6G8Q0I0</accession>
<dbReference type="AlphaFoldDB" id="A0A6G8Q0I0"/>
<name>A0A6G8Q0I0_9ACTN</name>
<organism evidence="3 4">
    <name type="scientific">Rubrobacter marinus</name>
    <dbReference type="NCBI Taxonomy" id="2653852"/>
    <lineage>
        <taxon>Bacteria</taxon>
        <taxon>Bacillati</taxon>
        <taxon>Actinomycetota</taxon>
        <taxon>Rubrobacteria</taxon>
        <taxon>Rubrobacterales</taxon>
        <taxon>Rubrobacteraceae</taxon>
        <taxon>Rubrobacter</taxon>
    </lineage>
</organism>
<evidence type="ECO:0000313" key="4">
    <source>
        <dbReference type="Proteomes" id="UP000502706"/>
    </source>
</evidence>
<dbReference type="GO" id="GO:0005829">
    <property type="term" value="C:cytosol"/>
    <property type="evidence" value="ECO:0007669"/>
    <property type="project" value="TreeGrafter"/>
</dbReference>
<dbReference type="GO" id="GO:0017168">
    <property type="term" value="F:5-oxoprolinase (ATP-hydrolyzing) activity"/>
    <property type="evidence" value="ECO:0007669"/>
    <property type="project" value="TreeGrafter"/>
</dbReference>
<evidence type="ECO:0008006" key="5">
    <source>
        <dbReference type="Google" id="ProtNLM"/>
    </source>
</evidence>
<dbReference type="InterPro" id="IPR008040">
    <property type="entry name" value="Hydant_A_N"/>
</dbReference>
<dbReference type="PANTHER" id="PTHR11365:SF23">
    <property type="entry name" value="HYPOTHETICAL 5-OXOPROLINASE (EUROFUNG)-RELATED"/>
    <property type="match status" value="1"/>
</dbReference>
<dbReference type="Pfam" id="PF05378">
    <property type="entry name" value="Hydant_A_N"/>
    <property type="match status" value="1"/>
</dbReference>